<proteinExistence type="predicted"/>
<name>A0A409Y6F1_9AGAR</name>
<keyword evidence="3" id="KW-0677">Repeat</keyword>
<dbReference type="PANTHER" id="PTHR15263:SF1">
    <property type="entry name" value="NF-KAPPA-B INHIBITOR-LIKE PROTEIN 1"/>
    <property type="match status" value="1"/>
</dbReference>
<keyword evidence="4" id="KW-0040">ANK repeat</keyword>
<organism evidence="7 8">
    <name type="scientific">Panaeolus cyanescens</name>
    <dbReference type="NCBI Taxonomy" id="181874"/>
    <lineage>
        <taxon>Eukaryota</taxon>
        <taxon>Fungi</taxon>
        <taxon>Dikarya</taxon>
        <taxon>Basidiomycota</taxon>
        <taxon>Agaricomycotina</taxon>
        <taxon>Agaricomycetes</taxon>
        <taxon>Agaricomycetidae</taxon>
        <taxon>Agaricales</taxon>
        <taxon>Agaricineae</taxon>
        <taxon>Galeropsidaceae</taxon>
        <taxon>Panaeolus</taxon>
    </lineage>
</organism>
<dbReference type="AlphaFoldDB" id="A0A409Y6F1"/>
<accession>A0A409Y6F1</accession>
<dbReference type="InterPro" id="IPR038753">
    <property type="entry name" value="NFKBIL1"/>
</dbReference>
<evidence type="ECO:0000256" key="2">
    <source>
        <dbReference type="ARBA" id="ARBA00022553"/>
    </source>
</evidence>
<dbReference type="PANTHER" id="PTHR15263">
    <property type="entry name" value="I-KAPPA-B-LIKE PROTEIN IKBL"/>
    <property type="match status" value="1"/>
</dbReference>
<dbReference type="STRING" id="181874.A0A409Y6F1"/>
<feature type="compositionally biased region" description="Basic and acidic residues" evidence="6">
    <location>
        <begin position="241"/>
        <end position="251"/>
    </location>
</feature>
<evidence type="ECO:0000256" key="5">
    <source>
        <dbReference type="ARBA" id="ARBA00023242"/>
    </source>
</evidence>
<dbReference type="OrthoDB" id="8062037at2759"/>
<dbReference type="EMBL" id="NHTK01001381">
    <property type="protein sequence ID" value="PPQ98617.1"/>
    <property type="molecule type" value="Genomic_DNA"/>
</dbReference>
<feature type="region of interest" description="Disordered" evidence="6">
    <location>
        <begin position="350"/>
        <end position="412"/>
    </location>
</feature>
<sequence>MTRRLFSQPLVNSPTIGVISGSTPGLLDPTQPSRLLRTPDASLSFAAFDPYVAQAGTLPAFHNLSLGDNGCRPKRIVIETIPGRGSLWRWVPAALKKEGVEDEGSFPRVIKIQNKLYQCDQDQWDLYKLDPAYECIVGHSSELTTITHKEETIASREPTPVLSSELSVDEDGDFRMRSYESDESTPGPRPSNRRTLPRTKLKNHFNFIRQHQPDSPPKAKRKVNNLYQSLQQEESPINQNKENDDRDNKLYTLKEQKRARTLSPGAKRRAMETARHARQAQKQKRWHGHVEEKRHNFEEKMMAEAIAEAMKGKVETFAQQQQPFENIIEEEEEVAQDAERDLEESRRKMAELNADRPKQRYREKTVGLEDDGVRCSDGKQEEEARHRLAREREAQEAARRQQEQENQARLREQERVRRQERLGKLMEQRDLRHRQWESGYWTNARALERYKHVAQFFDAQKFSEDEFPLWFMDIPWPTLQHPSLNSSQEMDCRSVNDFFAHIKQTTRIQEYKKFLRSTFKRFHPDTWDGRRLFYAIIDPQERNEIQTAVDVVSKAVGALFEAAKAEE</sequence>
<evidence type="ECO:0000313" key="8">
    <source>
        <dbReference type="Proteomes" id="UP000284842"/>
    </source>
</evidence>
<keyword evidence="2" id="KW-0597">Phosphoprotein</keyword>
<gene>
    <name evidence="7" type="ORF">CVT24_003950</name>
</gene>
<feature type="region of interest" description="Disordered" evidence="6">
    <location>
        <begin position="230"/>
        <end position="251"/>
    </location>
</feature>
<reference evidence="7 8" key="1">
    <citation type="journal article" date="2018" name="Evol. Lett.">
        <title>Horizontal gene cluster transfer increased hallucinogenic mushroom diversity.</title>
        <authorList>
            <person name="Reynolds H.T."/>
            <person name="Vijayakumar V."/>
            <person name="Gluck-Thaler E."/>
            <person name="Korotkin H.B."/>
            <person name="Matheny P.B."/>
            <person name="Slot J.C."/>
        </authorList>
    </citation>
    <scope>NUCLEOTIDE SEQUENCE [LARGE SCALE GENOMIC DNA]</scope>
    <source>
        <strain evidence="7 8">2629</strain>
    </source>
</reference>
<comment type="subcellular location">
    <subcellularLocation>
        <location evidence="1">Nucleus</location>
    </subcellularLocation>
</comment>
<evidence type="ECO:0000256" key="1">
    <source>
        <dbReference type="ARBA" id="ARBA00004123"/>
    </source>
</evidence>
<evidence type="ECO:0000256" key="4">
    <source>
        <dbReference type="ARBA" id="ARBA00023043"/>
    </source>
</evidence>
<dbReference type="Proteomes" id="UP000284842">
    <property type="component" value="Unassembled WGS sequence"/>
</dbReference>
<dbReference type="InParanoid" id="A0A409Y6F1"/>
<comment type="caution">
    <text evidence="7">The sequence shown here is derived from an EMBL/GenBank/DDBJ whole genome shotgun (WGS) entry which is preliminary data.</text>
</comment>
<feature type="region of interest" description="Disordered" evidence="6">
    <location>
        <begin position="177"/>
        <end position="199"/>
    </location>
</feature>
<feature type="compositionally biased region" description="Polar residues" evidence="6">
    <location>
        <begin position="230"/>
        <end position="240"/>
    </location>
</feature>
<evidence type="ECO:0000256" key="6">
    <source>
        <dbReference type="SAM" id="MobiDB-lite"/>
    </source>
</evidence>
<dbReference type="GO" id="GO:0043124">
    <property type="term" value="P:negative regulation of canonical NF-kappaB signal transduction"/>
    <property type="evidence" value="ECO:0007669"/>
    <property type="project" value="InterPro"/>
</dbReference>
<dbReference type="GO" id="GO:0005634">
    <property type="term" value="C:nucleus"/>
    <property type="evidence" value="ECO:0007669"/>
    <property type="project" value="UniProtKB-SubCell"/>
</dbReference>
<evidence type="ECO:0000313" key="7">
    <source>
        <dbReference type="EMBL" id="PPQ98617.1"/>
    </source>
</evidence>
<evidence type="ECO:0000256" key="3">
    <source>
        <dbReference type="ARBA" id="ARBA00022737"/>
    </source>
</evidence>
<keyword evidence="5" id="KW-0539">Nucleus</keyword>
<keyword evidence="8" id="KW-1185">Reference proteome</keyword>
<protein>
    <submittedName>
        <fullName evidence="7">Uncharacterized protein</fullName>
    </submittedName>
</protein>